<evidence type="ECO:0000259" key="1">
    <source>
        <dbReference type="Pfam" id="PF09848"/>
    </source>
</evidence>
<dbReference type="SUPFAM" id="SSF52540">
    <property type="entry name" value="P-loop containing nucleoside triphosphate hydrolases"/>
    <property type="match status" value="1"/>
</dbReference>
<accession>A0ABW4ZEM1</accession>
<evidence type="ECO:0000313" key="2">
    <source>
        <dbReference type="EMBL" id="MFD2160373.1"/>
    </source>
</evidence>
<proteinExistence type="predicted"/>
<dbReference type="Proteomes" id="UP001597389">
    <property type="component" value="Unassembled WGS sequence"/>
</dbReference>
<dbReference type="InterPro" id="IPR018647">
    <property type="entry name" value="SLFN_3-like_DNA/RNA_helicase"/>
</dbReference>
<gene>
    <name evidence="2" type="ORF">ACFSW8_15830</name>
</gene>
<evidence type="ECO:0000313" key="3">
    <source>
        <dbReference type="Proteomes" id="UP001597389"/>
    </source>
</evidence>
<keyword evidence="3" id="KW-1185">Reference proteome</keyword>
<dbReference type="Gene3D" id="3.40.50.300">
    <property type="entry name" value="P-loop containing nucleotide triphosphate hydrolases"/>
    <property type="match status" value="1"/>
</dbReference>
<name>A0ABW4ZEM1_9BACT</name>
<comment type="caution">
    <text evidence="2">The sequence shown here is derived from an EMBL/GenBank/DDBJ whole genome shotgun (WGS) entry which is preliminary data.</text>
</comment>
<dbReference type="Pfam" id="PF09848">
    <property type="entry name" value="SLFN-g3_helicase"/>
    <property type="match status" value="1"/>
</dbReference>
<dbReference type="InterPro" id="IPR027417">
    <property type="entry name" value="P-loop_NTPase"/>
</dbReference>
<dbReference type="RefSeq" id="WP_377178740.1">
    <property type="nucleotide sequence ID" value="NZ_JBHUJB010000079.1"/>
</dbReference>
<reference evidence="3" key="1">
    <citation type="journal article" date="2019" name="Int. J. Syst. Evol. Microbiol.">
        <title>The Global Catalogue of Microorganisms (GCM) 10K type strain sequencing project: providing services to taxonomists for standard genome sequencing and annotation.</title>
        <authorList>
            <consortium name="The Broad Institute Genomics Platform"/>
            <consortium name="The Broad Institute Genome Sequencing Center for Infectious Disease"/>
            <person name="Wu L."/>
            <person name="Ma J."/>
        </authorList>
    </citation>
    <scope>NUCLEOTIDE SEQUENCE [LARGE SCALE GENOMIC DNA]</scope>
    <source>
        <strain evidence="3">CCUG 57942</strain>
    </source>
</reference>
<feature type="domain" description="Schlafen group 3-like DNA/RNA helicase" evidence="1">
    <location>
        <begin position="236"/>
        <end position="623"/>
    </location>
</feature>
<protein>
    <submittedName>
        <fullName evidence="2">DUF2075 domain-containing protein</fullName>
    </submittedName>
</protein>
<dbReference type="EMBL" id="JBHUJB010000079">
    <property type="protein sequence ID" value="MFD2160373.1"/>
    <property type="molecule type" value="Genomic_DNA"/>
</dbReference>
<sequence length="654" mass="73607">MNRFYYSASVKEFLSNSEETILGELSSSNTFELTLEQKAAWQHQIADLHTCLATVTQGHILFEYTIPRMGKRCDCVLIINSHIIILEFKCGSSKYTNQDKIQTIDYALDLKNFHGGSHDARLIPVLVATEASNSDEMLLNYSEDHIADCLCINSGGIKELVEAVCAEPSPPNIIHPSTWINANYKPTPTIIEAAKVLYREHQVDDISRNDAEATNLAATASFIDKVIAESKEHKQKAICFVTGVPGAGKTLAGLNLATSRQQHHANEHAVFLSGNGPLVEVLQTALAQDKKTRTGEPLSTARRETSAFIQNIHHFRDDHLTTPDAPIEKVVIFDEAQRAWTKEKAAKFMKVKKGVEHFDKSEPKFLLDVMDRHEDWCVVVALIGGGQEINDGEAGLPEWLRAVADLKSDWKTHYSPELDTPEYTHSKSLRTLLPKNSEPNNLLHLSVSMRSFRAESLSLFINRVISNDPKSAQSLITQLQGKYPIYLTRDIKAAKKWVTQMKRGSERIGLVASAGAKRLVPHGVQMKVSVEPEKWFLGADHDIRSSNFLELAASQFDIQGLEIDWAVVCWDGDLRHASKEWEHQKFKGSNWQRVNKPEEKLYLRNAYRVLLTRARQGMVIFVPEGSETDLTRDPNFYNGTYKYLKSCGLRDLNL</sequence>
<organism evidence="2 3">
    <name type="scientific">Rubritalea tangerina</name>
    <dbReference type="NCBI Taxonomy" id="430798"/>
    <lineage>
        <taxon>Bacteria</taxon>
        <taxon>Pseudomonadati</taxon>
        <taxon>Verrucomicrobiota</taxon>
        <taxon>Verrucomicrobiia</taxon>
        <taxon>Verrucomicrobiales</taxon>
        <taxon>Rubritaleaceae</taxon>
        <taxon>Rubritalea</taxon>
    </lineage>
</organism>